<keyword evidence="5 6" id="KW-0472">Membrane</keyword>
<evidence type="ECO:0000313" key="8">
    <source>
        <dbReference type="EMBL" id="OMJ21518.1"/>
    </source>
</evidence>
<dbReference type="Proteomes" id="UP000187283">
    <property type="component" value="Unassembled WGS sequence"/>
</dbReference>
<feature type="transmembrane region" description="Helical" evidence="6">
    <location>
        <begin position="204"/>
        <end position="223"/>
    </location>
</feature>
<dbReference type="GO" id="GO:0006644">
    <property type="term" value="P:phospholipid metabolic process"/>
    <property type="evidence" value="ECO:0007669"/>
    <property type="project" value="InterPro"/>
</dbReference>
<evidence type="ECO:0000256" key="3">
    <source>
        <dbReference type="ARBA" id="ARBA00022692"/>
    </source>
</evidence>
<evidence type="ECO:0000313" key="9">
    <source>
        <dbReference type="Proteomes" id="UP000187283"/>
    </source>
</evidence>
<dbReference type="AlphaFoldDB" id="A0A1R1Y3P0"/>
<organism evidence="8 9">
    <name type="scientific">Smittium culicis</name>
    <dbReference type="NCBI Taxonomy" id="133412"/>
    <lineage>
        <taxon>Eukaryota</taxon>
        <taxon>Fungi</taxon>
        <taxon>Fungi incertae sedis</taxon>
        <taxon>Zoopagomycota</taxon>
        <taxon>Kickxellomycotina</taxon>
        <taxon>Harpellomycetes</taxon>
        <taxon>Harpellales</taxon>
        <taxon>Legeriomycetaceae</taxon>
        <taxon>Smittium</taxon>
    </lineage>
</organism>
<dbReference type="STRING" id="133412.A0A1R1Y3P0"/>
<evidence type="ECO:0000256" key="5">
    <source>
        <dbReference type="ARBA" id="ARBA00023136"/>
    </source>
</evidence>
<feature type="transmembrane region" description="Helical" evidence="6">
    <location>
        <begin position="12"/>
        <end position="35"/>
    </location>
</feature>
<keyword evidence="3 6" id="KW-0812">Transmembrane</keyword>
<dbReference type="SUPFAM" id="SSF48317">
    <property type="entry name" value="Acid phosphatase/Vanadium-dependent haloperoxidase"/>
    <property type="match status" value="1"/>
</dbReference>
<dbReference type="GO" id="GO:0016020">
    <property type="term" value="C:membrane"/>
    <property type="evidence" value="ECO:0007669"/>
    <property type="project" value="UniProtKB-SubCell"/>
</dbReference>
<evidence type="ECO:0000256" key="6">
    <source>
        <dbReference type="SAM" id="Phobius"/>
    </source>
</evidence>
<feature type="transmembrane region" description="Helical" evidence="6">
    <location>
        <begin position="85"/>
        <end position="107"/>
    </location>
</feature>
<keyword evidence="9" id="KW-1185">Reference proteome</keyword>
<feature type="transmembrane region" description="Helical" evidence="6">
    <location>
        <begin position="55"/>
        <end position="78"/>
    </location>
</feature>
<evidence type="ECO:0000256" key="2">
    <source>
        <dbReference type="ARBA" id="ARBA00008816"/>
    </source>
</evidence>
<evidence type="ECO:0000256" key="4">
    <source>
        <dbReference type="ARBA" id="ARBA00022989"/>
    </source>
</evidence>
<dbReference type="PANTHER" id="PTHR10165">
    <property type="entry name" value="LIPID PHOSPHATE PHOSPHATASE"/>
    <property type="match status" value="1"/>
</dbReference>
<evidence type="ECO:0000259" key="7">
    <source>
        <dbReference type="SMART" id="SM00014"/>
    </source>
</evidence>
<dbReference type="SMART" id="SM00014">
    <property type="entry name" value="acidPPc"/>
    <property type="match status" value="1"/>
</dbReference>
<feature type="transmembrane region" description="Helical" evidence="6">
    <location>
        <begin position="235"/>
        <end position="253"/>
    </location>
</feature>
<protein>
    <submittedName>
        <fullName evidence="8">Putative lipid phosphate phosphatase 3, chloroplastic</fullName>
    </submittedName>
</protein>
<dbReference type="InterPro" id="IPR000326">
    <property type="entry name" value="PAP2/HPO"/>
</dbReference>
<comment type="similarity">
    <text evidence="2">Belongs to the PA-phosphatase related phosphoesterase family.</text>
</comment>
<dbReference type="Pfam" id="PF01569">
    <property type="entry name" value="PAP2"/>
    <property type="match status" value="1"/>
</dbReference>
<feature type="transmembrane region" description="Helical" evidence="6">
    <location>
        <begin position="175"/>
        <end position="192"/>
    </location>
</feature>
<keyword evidence="4 6" id="KW-1133">Transmembrane helix</keyword>
<dbReference type="InterPro" id="IPR036938">
    <property type="entry name" value="PAP2/HPO_sf"/>
</dbReference>
<comment type="subcellular location">
    <subcellularLocation>
        <location evidence="1">Membrane</location>
        <topology evidence="1">Multi-pass membrane protein</topology>
    </subcellularLocation>
</comment>
<dbReference type="Gene3D" id="1.20.144.10">
    <property type="entry name" value="Phosphatidic acid phosphatase type 2/haloperoxidase"/>
    <property type="match status" value="1"/>
</dbReference>
<dbReference type="GO" id="GO:0046839">
    <property type="term" value="P:phospholipid dephosphorylation"/>
    <property type="evidence" value="ECO:0007669"/>
    <property type="project" value="TreeGrafter"/>
</dbReference>
<sequence>MNPTKKEYILSYIPDWVAMIIIGIICWSLNSVPPYNRDFSLQDPTIKHLVKPDTIPFYAAVMMAYIFPLVIVCAFSFFKTRSYYSLHIGILSLTLTQAITLFFTTVLKNLAGRPRPDFISRCMINIPKINEFNGLGPVNTTSTVRDPFIGFFNRSICTNTDKKVLYNGMRSFPSGHASASFCGLMFLSLYLASHLHLYNGKGRTYKAIVVATPILVAMIVAVSRTFDNRHHWQDVLAGGILGTLVAYYVYHIYYPSLKAPRCFVPFSSRFNKDDFRHHGSHVDQHSYQLNQLNSPA</sequence>
<dbReference type="EMBL" id="LSSN01000985">
    <property type="protein sequence ID" value="OMJ21518.1"/>
    <property type="molecule type" value="Genomic_DNA"/>
</dbReference>
<gene>
    <name evidence="8" type="ORF">AYI70_g3444</name>
</gene>
<accession>A0A1R1Y3P0</accession>
<feature type="domain" description="Phosphatidic acid phosphatase type 2/haloperoxidase" evidence="7">
    <location>
        <begin position="90"/>
        <end position="250"/>
    </location>
</feature>
<comment type="caution">
    <text evidence="8">The sequence shown here is derived from an EMBL/GenBank/DDBJ whole genome shotgun (WGS) entry which is preliminary data.</text>
</comment>
<name>A0A1R1Y3P0_9FUNG</name>
<dbReference type="GO" id="GO:0008195">
    <property type="term" value="F:phosphatidate phosphatase activity"/>
    <property type="evidence" value="ECO:0007669"/>
    <property type="project" value="TreeGrafter"/>
</dbReference>
<evidence type="ECO:0000256" key="1">
    <source>
        <dbReference type="ARBA" id="ARBA00004141"/>
    </source>
</evidence>
<proteinExistence type="inferred from homology"/>
<dbReference type="CDD" id="cd03390">
    <property type="entry name" value="PAP2_containing_1_like"/>
    <property type="match status" value="1"/>
</dbReference>
<dbReference type="InterPro" id="IPR043216">
    <property type="entry name" value="PAP-like"/>
</dbReference>
<reference evidence="8 9" key="1">
    <citation type="submission" date="2017-01" db="EMBL/GenBank/DDBJ databases">
        <authorList>
            <person name="Mah S.A."/>
            <person name="Swanson W.J."/>
            <person name="Moy G.W."/>
            <person name="Vacquier V.D."/>
        </authorList>
    </citation>
    <scope>NUCLEOTIDE SEQUENCE [LARGE SCALE GENOMIC DNA]</scope>
    <source>
        <strain evidence="8 9">GSMNP</strain>
    </source>
</reference>
<dbReference type="OrthoDB" id="10030083at2759"/>
<dbReference type="PANTHER" id="PTHR10165:SF35">
    <property type="entry name" value="RE23632P"/>
    <property type="match status" value="1"/>
</dbReference>